<dbReference type="Proteomes" id="UP001462640">
    <property type="component" value="Unassembled WGS sequence"/>
</dbReference>
<accession>A0ABV0GJP6</accession>
<dbReference type="RefSeq" id="WP_347612728.1">
    <property type="nucleotide sequence ID" value="NZ_JBDPZC010000013.1"/>
</dbReference>
<evidence type="ECO:0000313" key="1">
    <source>
        <dbReference type="EMBL" id="MEO3715338.1"/>
    </source>
</evidence>
<protein>
    <submittedName>
        <fullName evidence="1">Uncharacterized protein</fullName>
    </submittedName>
</protein>
<organism evidence="1 2">
    <name type="scientific">Roseateles flavus</name>
    <dbReference type="NCBI Taxonomy" id="3149041"/>
    <lineage>
        <taxon>Bacteria</taxon>
        <taxon>Pseudomonadati</taxon>
        <taxon>Pseudomonadota</taxon>
        <taxon>Betaproteobacteria</taxon>
        <taxon>Burkholderiales</taxon>
        <taxon>Sphaerotilaceae</taxon>
        <taxon>Roseateles</taxon>
    </lineage>
</organism>
<comment type="caution">
    <text evidence="1">The sequence shown here is derived from an EMBL/GenBank/DDBJ whole genome shotgun (WGS) entry which is preliminary data.</text>
</comment>
<sequence length="72" mass="7814">MLLMVFSFRKYVETVCASGDTRGTYKHAREIKPVIEATQRIAWGRALRAGPGYGIGGSRVMALEADGRAGIV</sequence>
<evidence type="ECO:0000313" key="2">
    <source>
        <dbReference type="Proteomes" id="UP001462640"/>
    </source>
</evidence>
<proteinExistence type="predicted"/>
<reference evidence="1 2" key="1">
    <citation type="submission" date="2024-05" db="EMBL/GenBank/DDBJ databases">
        <title>Roseateles sp. 2.12 16S ribosomal RNA gene Genome sequencing and assembly.</title>
        <authorList>
            <person name="Woo H."/>
        </authorList>
    </citation>
    <scope>NUCLEOTIDE SEQUENCE [LARGE SCALE GENOMIC DNA]</scope>
    <source>
        <strain evidence="1 2">2.12</strain>
    </source>
</reference>
<gene>
    <name evidence="1" type="ORF">ABDJ40_21420</name>
</gene>
<name>A0ABV0GJP6_9BURK</name>
<keyword evidence="2" id="KW-1185">Reference proteome</keyword>
<dbReference type="EMBL" id="JBDPZC010000013">
    <property type="protein sequence ID" value="MEO3715338.1"/>
    <property type="molecule type" value="Genomic_DNA"/>
</dbReference>